<dbReference type="EC" id="1.3.5.1" evidence="11"/>
<protein>
    <recommendedName>
        <fullName evidence="11">Fumarate reductase iron-sulfur subunit</fullName>
        <ecNumber evidence="11">1.3.5.1</ecNumber>
    </recommendedName>
</protein>
<dbReference type="Gene3D" id="1.10.1060.10">
    <property type="entry name" value="Alpha-helical ferredoxin"/>
    <property type="match status" value="1"/>
</dbReference>
<dbReference type="SUPFAM" id="SSF54292">
    <property type="entry name" value="2Fe-2S ferredoxin-like"/>
    <property type="match status" value="1"/>
</dbReference>
<evidence type="ECO:0000256" key="10">
    <source>
        <dbReference type="ARBA" id="ARBA00023291"/>
    </source>
</evidence>
<dbReference type="PANTHER" id="PTHR11921:SF29">
    <property type="entry name" value="SUCCINATE DEHYDROGENASE [UBIQUINONE] IRON-SULFUR SUBUNIT, MITOCHONDRIAL"/>
    <property type="match status" value="1"/>
</dbReference>
<dbReference type="InterPro" id="IPR006058">
    <property type="entry name" value="2Fe2S_fd_BS"/>
</dbReference>
<proteinExistence type="inferred from homology"/>
<dbReference type="NCBIfam" id="NF004616">
    <property type="entry name" value="PRK05950.1"/>
    <property type="match status" value="1"/>
</dbReference>
<dbReference type="EMBL" id="JBHSQW010000034">
    <property type="protein sequence ID" value="MFC5995717.1"/>
    <property type="molecule type" value="Genomic_DNA"/>
</dbReference>
<keyword evidence="10 11" id="KW-0003">3Fe-4S</keyword>
<evidence type="ECO:0000313" key="15">
    <source>
        <dbReference type="Proteomes" id="UP001596302"/>
    </source>
</evidence>
<keyword evidence="9 11" id="KW-0411">Iron-sulfur</keyword>
<accession>A0ABW1J4V1</accession>
<evidence type="ECO:0000259" key="13">
    <source>
        <dbReference type="PROSITE" id="PS51379"/>
    </source>
</evidence>
<keyword evidence="6 11" id="KW-0479">Metal-binding</keyword>
<comment type="pathway">
    <text evidence="1">Carbohydrate metabolism; tricarboxylic acid cycle.</text>
</comment>
<dbReference type="InterPro" id="IPR001041">
    <property type="entry name" value="2Fe-2S_ferredoxin-type"/>
</dbReference>
<dbReference type="InterPro" id="IPR025192">
    <property type="entry name" value="Succ_DH/fum_Rdtase_N"/>
</dbReference>
<reference evidence="15" key="1">
    <citation type="journal article" date="2019" name="Int. J. Syst. Evol. Microbiol.">
        <title>The Global Catalogue of Microorganisms (GCM) 10K type strain sequencing project: providing services to taxonomists for standard genome sequencing and annotation.</title>
        <authorList>
            <consortium name="The Broad Institute Genomics Platform"/>
            <consortium name="The Broad Institute Genome Sequencing Center for Infectious Disease"/>
            <person name="Wu L."/>
            <person name="Ma J."/>
        </authorList>
    </citation>
    <scope>NUCLEOTIDE SEQUENCE [LARGE SCALE GENOMIC DNA]</scope>
    <source>
        <strain evidence="15">CCM 8391</strain>
    </source>
</reference>
<sequence>MPDTITLEVARYRPGTDASPRVQEYEVPLREEWAVLDGLNYIKDRLDGTLSFRWSCRMGICGSCGMTVNGDPALTCGTFLADYAPGPVRVEPLANFPVVRDLVVQIDDFLRKLPTVKPWLVREDEPGVEDGEFRQTPAELAEYTQYSMCINCLLCYAACPVYGLEPDFLGPAAIALAQRYNLDSRDQGAHQRLDLLATAAGVWACTYVGECTTACPKGVDPAGAIQRYKLTAATRTLWSVLMPWGAR</sequence>
<dbReference type="InterPro" id="IPR036010">
    <property type="entry name" value="2Fe-2S_ferredoxin-like_sf"/>
</dbReference>
<evidence type="ECO:0000256" key="4">
    <source>
        <dbReference type="ARBA" id="ARBA00022532"/>
    </source>
</evidence>
<dbReference type="PROSITE" id="PS00198">
    <property type="entry name" value="4FE4S_FER_1"/>
    <property type="match status" value="1"/>
</dbReference>
<dbReference type="InterPro" id="IPR050573">
    <property type="entry name" value="SDH/FRD_Iron-Sulfur"/>
</dbReference>
<evidence type="ECO:0000256" key="8">
    <source>
        <dbReference type="ARBA" id="ARBA00023004"/>
    </source>
</evidence>
<dbReference type="NCBIfam" id="TIGR00384">
    <property type="entry name" value="dhsB"/>
    <property type="match status" value="1"/>
</dbReference>
<dbReference type="PROSITE" id="PS51085">
    <property type="entry name" value="2FE2S_FER_2"/>
    <property type="match status" value="1"/>
</dbReference>
<comment type="cofactor">
    <cofactor evidence="11">
        <name>[4Fe-4S] cluster</name>
        <dbReference type="ChEBI" id="CHEBI:49883"/>
    </cofactor>
    <text evidence="11">Binds 1 [4Fe-4S] cluster.</text>
</comment>
<evidence type="ECO:0000256" key="9">
    <source>
        <dbReference type="ARBA" id="ARBA00023014"/>
    </source>
</evidence>
<comment type="similarity">
    <text evidence="2 11">Belongs to the succinate dehydrogenase/fumarate reductase iron-sulfur protein family.</text>
</comment>
<dbReference type="InterPro" id="IPR009051">
    <property type="entry name" value="Helical_ferredxn"/>
</dbReference>
<comment type="cofactor">
    <cofactor evidence="11">
        <name>[2Fe-2S] cluster</name>
        <dbReference type="ChEBI" id="CHEBI:190135"/>
    </cofactor>
    <text evidence="11">Binds 1 [2Fe-2S] cluster.</text>
</comment>
<dbReference type="Gene3D" id="3.10.20.30">
    <property type="match status" value="1"/>
</dbReference>
<evidence type="ECO:0000313" key="14">
    <source>
        <dbReference type="EMBL" id="MFC5995717.1"/>
    </source>
</evidence>
<name>A0ABW1J4V1_9PSEU</name>
<dbReference type="PANTHER" id="PTHR11921">
    <property type="entry name" value="SUCCINATE DEHYDROGENASE IRON-SULFUR PROTEIN"/>
    <property type="match status" value="1"/>
</dbReference>
<dbReference type="PROSITE" id="PS00197">
    <property type="entry name" value="2FE2S_FER_1"/>
    <property type="match status" value="1"/>
</dbReference>
<evidence type="ECO:0000259" key="12">
    <source>
        <dbReference type="PROSITE" id="PS51085"/>
    </source>
</evidence>
<dbReference type="InterPro" id="IPR004489">
    <property type="entry name" value="Succ_DH/fum_Rdtase_Fe-S"/>
</dbReference>
<evidence type="ECO:0000256" key="11">
    <source>
        <dbReference type="RuleBase" id="RU361237"/>
    </source>
</evidence>
<evidence type="ECO:0000256" key="1">
    <source>
        <dbReference type="ARBA" id="ARBA00005163"/>
    </source>
</evidence>
<organism evidence="14 15">
    <name type="scientific">Pseudonocardia hispaniensis</name>
    <dbReference type="NCBI Taxonomy" id="904933"/>
    <lineage>
        <taxon>Bacteria</taxon>
        <taxon>Bacillati</taxon>
        <taxon>Actinomycetota</taxon>
        <taxon>Actinomycetes</taxon>
        <taxon>Pseudonocardiales</taxon>
        <taxon>Pseudonocardiaceae</taxon>
        <taxon>Pseudonocardia</taxon>
    </lineage>
</organism>
<keyword evidence="8 11" id="KW-0408">Iron</keyword>
<keyword evidence="3 11" id="KW-0004">4Fe-4S</keyword>
<dbReference type="InterPro" id="IPR012675">
    <property type="entry name" value="Beta-grasp_dom_sf"/>
</dbReference>
<keyword evidence="5 11" id="KW-0001">2Fe-2S</keyword>
<dbReference type="NCBIfam" id="NF009051">
    <property type="entry name" value="PRK12385.1"/>
    <property type="match status" value="1"/>
</dbReference>
<dbReference type="SUPFAM" id="SSF46548">
    <property type="entry name" value="alpha-helical ferredoxin"/>
    <property type="match status" value="1"/>
</dbReference>
<keyword evidence="4" id="KW-0816">Tricarboxylic acid cycle</keyword>
<evidence type="ECO:0000256" key="5">
    <source>
        <dbReference type="ARBA" id="ARBA00022714"/>
    </source>
</evidence>
<keyword evidence="7" id="KW-0560">Oxidoreductase</keyword>
<comment type="cofactor">
    <cofactor evidence="11">
        <name>[3Fe-4S] cluster</name>
        <dbReference type="ChEBI" id="CHEBI:21137"/>
    </cofactor>
    <text evidence="11">Binds 1 [3Fe-4S] cluster.</text>
</comment>
<dbReference type="Pfam" id="PF13085">
    <property type="entry name" value="Fer2_3"/>
    <property type="match status" value="1"/>
</dbReference>
<comment type="caution">
    <text evidence="14">The sequence shown here is derived from an EMBL/GenBank/DDBJ whole genome shotgun (WGS) entry which is preliminary data.</text>
</comment>
<evidence type="ECO:0000256" key="2">
    <source>
        <dbReference type="ARBA" id="ARBA00009433"/>
    </source>
</evidence>
<gene>
    <name evidence="14" type="ORF">ACFQE5_16010</name>
</gene>
<dbReference type="PROSITE" id="PS51379">
    <property type="entry name" value="4FE4S_FER_2"/>
    <property type="match status" value="1"/>
</dbReference>
<dbReference type="Proteomes" id="UP001596302">
    <property type="component" value="Unassembled WGS sequence"/>
</dbReference>
<feature type="domain" description="2Fe-2S ferredoxin-type" evidence="12">
    <location>
        <begin position="3"/>
        <end position="96"/>
    </location>
</feature>
<dbReference type="InterPro" id="IPR017896">
    <property type="entry name" value="4Fe4S_Fe-S-bd"/>
</dbReference>
<dbReference type="InterPro" id="IPR017900">
    <property type="entry name" value="4Fe4S_Fe_S_CS"/>
</dbReference>
<comment type="catalytic activity">
    <reaction evidence="11">
        <text>a menaquinone + succinate = a menaquinol + fumarate</text>
        <dbReference type="Rhea" id="RHEA:27834"/>
        <dbReference type="Rhea" id="RHEA-COMP:9537"/>
        <dbReference type="Rhea" id="RHEA-COMP:9539"/>
        <dbReference type="ChEBI" id="CHEBI:16374"/>
        <dbReference type="ChEBI" id="CHEBI:18151"/>
        <dbReference type="ChEBI" id="CHEBI:29806"/>
        <dbReference type="ChEBI" id="CHEBI:30031"/>
        <dbReference type="EC" id="1.3.5.1"/>
    </reaction>
</comment>
<evidence type="ECO:0000256" key="6">
    <source>
        <dbReference type="ARBA" id="ARBA00022723"/>
    </source>
</evidence>
<feature type="domain" description="4Fe-4S ferredoxin-type" evidence="13">
    <location>
        <begin position="140"/>
        <end position="169"/>
    </location>
</feature>
<evidence type="ECO:0000256" key="7">
    <source>
        <dbReference type="ARBA" id="ARBA00023002"/>
    </source>
</evidence>
<keyword evidence="15" id="KW-1185">Reference proteome</keyword>
<evidence type="ECO:0000256" key="3">
    <source>
        <dbReference type="ARBA" id="ARBA00022485"/>
    </source>
</evidence>
<dbReference type="Pfam" id="PF13183">
    <property type="entry name" value="Fer4_8"/>
    <property type="match status" value="1"/>
</dbReference>
<dbReference type="RefSeq" id="WP_379585949.1">
    <property type="nucleotide sequence ID" value="NZ_JBHSQW010000034.1"/>
</dbReference>